<reference evidence="3" key="1">
    <citation type="submission" date="2023-04" db="EMBL/GenBank/DDBJ databases">
        <authorList>
            <person name="Vijverberg K."/>
            <person name="Xiong W."/>
            <person name="Schranz E."/>
        </authorList>
    </citation>
    <scope>NUCLEOTIDE SEQUENCE</scope>
</reference>
<dbReference type="AlphaFoldDB" id="A0AA36DYR1"/>
<evidence type="ECO:0000256" key="1">
    <source>
        <dbReference type="ARBA" id="ARBA00005593"/>
    </source>
</evidence>
<dbReference type="InterPro" id="IPR036188">
    <property type="entry name" value="FAD/NAD-bd_sf"/>
</dbReference>
<dbReference type="Proteomes" id="UP001177003">
    <property type="component" value="Chromosome 3"/>
</dbReference>
<dbReference type="InterPro" id="IPR018203">
    <property type="entry name" value="GDP_dissociation_inhibitor"/>
</dbReference>
<gene>
    <name evidence="3" type="ORF">LSALG_LOCUS16576</name>
</gene>
<evidence type="ECO:0000313" key="3">
    <source>
        <dbReference type="EMBL" id="CAI9276609.1"/>
    </source>
</evidence>
<sequence length="143" mass="15962">MDCHASCRTPPLRSTTSISFNAADSDYRLPFDIQLRLLLNTSPTPATRDLFSILLCTVSLAAASLLYVQGLENRMKLRSPSHLSSLGTRRFSIYLPSLWTRRITSAFARLSAVYGGTYVLNKPQCKVIHRTGIPDSIPFQGWN</sequence>
<keyword evidence="4" id="KW-1185">Reference proteome</keyword>
<accession>A0AA36DYR1</accession>
<protein>
    <submittedName>
        <fullName evidence="3">Uncharacterized protein</fullName>
    </submittedName>
</protein>
<evidence type="ECO:0000313" key="4">
    <source>
        <dbReference type="Proteomes" id="UP001177003"/>
    </source>
</evidence>
<keyword evidence="2" id="KW-1133">Transmembrane helix</keyword>
<keyword evidence="2" id="KW-0472">Membrane</keyword>
<dbReference type="Gene3D" id="3.50.50.60">
    <property type="entry name" value="FAD/NAD(P)-binding domain"/>
    <property type="match status" value="1"/>
</dbReference>
<name>A0AA36DYR1_LACSI</name>
<dbReference type="Pfam" id="PF00996">
    <property type="entry name" value="GDI"/>
    <property type="match status" value="1"/>
</dbReference>
<keyword evidence="2" id="KW-0812">Transmembrane</keyword>
<dbReference type="GO" id="GO:0005092">
    <property type="term" value="F:GDP-dissociation inhibitor activity"/>
    <property type="evidence" value="ECO:0007669"/>
    <property type="project" value="InterPro"/>
</dbReference>
<dbReference type="EMBL" id="OX465079">
    <property type="protein sequence ID" value="CAI9276609.1"/>
    <property type="molecule type" value="Genomic_DNA"/>
</dbReference>
<proteinExistence type="inferred from homology"/>
<evidence type="ECO:0000256" key="2">
    <source>
        <dbReference type="SAM" id="Phobius"/>
    </source>
</evidence>
<organism evidence="3 4">
    <name type="scientific">Lactuca saligna</name>
    <name type="common">Willowleaf lettuce</name>
    <dbReference type="NCBI Taxonomy" id="75948"/>
    <lineage>
        <taxon>Eukaryota</taxon>
        <taxon>Viridiplantae</taxon>
        <taxon>Streptophyta</taxon>
        <taxon>Embryophyta</taxon>
        <taxon>Tracheophyta</taxon>
        <taxon>Spermatophyta</taxon>
        <taxon>Magnoliopsida</taxon>
        <taxon>eudicotyledons</taxon>
        <taxon>Gunneridae</taxon>
        <taxon>Pentapetalae</taxon>
        <taxon>asterids</taxon>
        <taxon>campanulids</taxon>
        <taxon>Asterales</taxon>
        <taxon>Asteraceae</taxon>
        <taxon>Cichorioideae</taxon>
        <taxon>Cichorieae</taxon>
        <taxon>Lactucinae</taxon>
        <taxon>Lactuca</taxon>
    </lineage>
</organism>
<feature type="transmembrane region" description="Helical" evidence="2">
    <location>
        <begin position="50"/>
        <end position="68"/>
    </location>
</feature>
<comment type="similarity">
    <text evidence="1">Belongs to the Rab GDI family.</text>
</comment>
<dbReference type="GO" id="GO:0007264">
    <property type="term" value="P:small GTPase-mediated signal transduction"/>
    <property type="evidence" value="ECO:0007669"/>
    <property type="project" value="InterPro"/>
</dbReference>